<dbReference type="RefSeq" id="WP_149199672.1">
    <property type="nucleotide sequence ID" value="NZ_BSOV01000002.1"/>
</dbReference>
<keyword evidence="1" id="KW-0614">Plasmid</keyword>
<dbReference type="KEGG" id="aoz:HUE56_26410"/>
<gene>
    <name evidence="1" type="ORF">HUE56_26410</name>
</gene>
<geneLocation type="plasmid" evidence="1 2">
    <name>unnamed6</name>
</geneLocation>
<evidence type="ECO:0000313" key="1">
    <source>
        <dbReference type="EMBL" id="QKS54023.1"/>
    </source>
</evidence>
<reference evidence="1 2" key="1">
    <citation type="submission" date="2020-06" db="EMBL/GenBank/DDBJ databases">
        <title>Complete genome of Azosprillum oryzae KACC14407.</title>
        <authorList>
            <person name="Kim M."/>
            <person name="Park Y.-J."/>
            <person name="Shin J.-H."/>
        </authorList>
    </citation>
    <scope>NUCLEOTIDE SEQUENCE [LARGE SCALE GENOMIC DNA]</scope>
    <source>
        <strain evidence="1 2">KACC 14407</strain>
        <plasmid evidence="1 2">unnamed6</plasmid>
    </source>
</reference>
<keyword evidence="2" id="KW-1185">Reference proteome</keyword>
<evidence type="ECO:0000313" key="2">
    <source>
        <dbReference type="Proteomes" id="UP000509702"/>
    </source>
</evidence>
<dbReference type="PANTHER" id="PTHR37941">
    <property type="entry name" value="FUMARASE E-RELATED"/>
    <property type="match status" value="1"/>
</dbReference>
<dbReference type="InterPro" id="IPR038026">
    <property type="entry name" value="MtlR-like_sf"/>
</dbReference>
<name>A0A6N1ARR6_9PROT</name>
<dbReference type="Gene3D" id="1.20.120.330">
    <property type="entry name" value="Nucleotidyltransferases domain 2"/>
    <property type="match status" value="1"/>
</dbReference>
<organism evidence="1 2">
    <name type="scientific">Azospirillum oryzae</name>
    <dbReference type="NCBI Taxonomy" id="286727"/>
    <lineage>
        <taxon>Bacteria</taxon>
        <taxon>Pseudomonadati</taxon>
        <taxon>Pseudomonadota</taxon>
        <taxon>Alphaproteobacteria</taxon>
        <taxon>Rhodospirillales</taxon>
        <taxon>Azospirillaceae</taxon>
        <taxon>Azospirillum</taxon>
    </lineage>
</organism>
<accession>A0A6N1ARR6</accession>
<dbReference type="AlphaFoldDB" id="A0A6N1ARR6"/>
<dbReference type="EMBL" id="CP054621">
    <property type="protein sequence ID" value="QKS54023.1"/>
    <property type="molecule type" value="Genomic_DNA"/>
</dbReference>
<sequence length="190" mass="21419">MNGLPTWTKHPSGIVPENEHERRTLEYGDLLQATAGESDRGLVITAAAHVEVYLERILKAFLIDDADVKELFEGPFAPFGSLSGKIKAARLMGLITKEEAKRVDAMRKVRNIFAHELNASFDHPDVKKLCAKSPIKDGRLADRDAFLHMAMNTVIHLIYRDIGVAASHKRKPLMNEDREKLDSYRSVRDE</sequence>
<protein>
    <submittedName>
        <fullName evidence="1">DUF4145 domain-containing protein</fullName>
    </submittedName>
</protein>
<dbReference type="Proteomes" id="UP000509702">
    <property type="component" value="Plasmid unnamed6"/>
</dbReference>
<dbReference type="OrthoDB" id="291822at2"/>
<proteinExistence type="predicted"/>
<dbReference type="InterPro" id="IPR007761">
    <property type="entry name" value="MtlR-like"/>
</dbReference>
<dbReference type="PANTHER" id="PTHR37941:SF1">
    <property type="entry name" value="FUMARASE E-RELATED"/>
    <property type="match status" value="1"/>
</dbReference>
<dbReference type="GO" id="GO:0045892">
    <property type="term" value="P:negative regulation of DNA-templated transcription"/>
    <property type="evidence" value="ECO:0007669"/>
    <property type="project" value="TreeGrafter"/>
</dbReference>
<dbReference type="SUPFAM" id="SSF158668">
    <property type="entry name" value="MtlR-like"/>
    <property type="match status" value="1"/>
</dbReference>